<dbReference type="Pfam" id="PF07715">
    <property type="entry name" value="Plug"/>
    <property type="match status" value="1"/>
</dbReference>
<dbReference type="SUPFAM" id="SSF56935">
    <property type="entry name" value="Porins"/>
    <property type="match status" value="1"/>
</dbReference>
<keyword evidence="7 8" id="KW-0998">Cell outer membrane</keyword>
<dbReference type="InterPro" id="IPR000531">
    <property type="entry name" value="Beta-barrel_TonB"/>
</dbReference>
<evidence type="ECO:0000256" key="8">
    <source>
        <dbReference type="PROSITE-ProRule" id="PRU01360"/>
    </source>
</evidence>
<dbReference type="GO" id="GO:0009279">
    <property type="term" value="C:cell outer membrane"/>
    <property type="evidence" value="ECO:0007669"/>
    <property type="project" value="UniProtKB-SubCell"/>
</dbReference>
<evidence type="ECO:0000256" key="4">
    <source>
        <dbReference type="ARBA" id="ARBA00022692"/>
    </source>
</evidence>
<keyword evidence="13" id="KW-1185">Reference proteome</keyword>
<dbReference type="EMBL" id="MPOG01000008">
    <property type="protein sequence ID" value="OOH96313.1"/>
    <property type="molecule type" value="Genomic_DNA"/>
</dbReference>
<evidence type="ECO:0000313" key="13">
    <source>
        <dbReference type="Proteomes" id="UP000188947"/>
    </source>
</evidence>
<name>A0A1V3U1T2_ELIME</name>
<dbReference type="Proteomes" id="UP000188947">
    <property type="component" value="Unassembled WGS sequence"/>
</dbReference>
<feature type="domain" description="TonB-dependent receptor plug" evidence="11">
    <location>
        <begin position="48"/>
        <end position="165"/>
    </location>
</feature>
<keyword evidence="3 8" id="KW-1134">Transmembrane beta strand</keyword>
<proteinExistence type="inferred from homology"/>
<dbReference type="Gene3D" id="2.40.170.20">
    <property type="entry name" value="TonB-dependent receptor, beta-barrel domain"/>
    <property type="match status" value="1"/>
</dbReference>
<comment type="similarity">
    <text evidence="8 9">Belongs to the TonB-dependent receptor family.</text>
</comment>
<evidence type="ECO:0000256" key="3">
    <source>
        <dbReference type="ARBA" id="ARBA00022452"/>
    </source>
</evidence>
<dbReference type="InterPro" id="IPR012910">
    <property type="entry name" value="Plug_dom"/>
</dbReference>
<protein>
    <submittedName>
        <fullName evidence="12">SusC/RagA family TonB-linked outer membrane protein</fullName>
    </submittedName>
</protein>
<evidence type="ECO:0000259" key="11">
    <source>
        <dbReference type="Pfam" id="PF07715"/>
    </source>
</evidence>
<evidence type="ECO:0000256" key="1">
    <source>
        <dbReference type="ARBA" id="ARBA00004571"/>
    </source>
</evidence>
<evidence type="ECO:0000256" key="9">
    <source>
        <dbReference type="RuleBase" id="RU003357"/>
    </source>
</evidence>
<reference evidence="12 13" key="1">
    <citation type="submission" date="2016-11" db="EMBL/GenBank/DDBJ databases">
        <title>Genome sequence and comparative genomic analysis of clinical strain Elizabethkingia meningoseptica 61421 PRCM.</title>
        <authorList>
            <person name="Wang M."/>
            <person name="Hu S."/>
            <person name="Cao L."/>
            <person name="Jiang T."/>
            <person name="Zhou Y."/>
            <person name="Ming D."/>
        </authorList>
    </citation>
    <scope>NUCLEOTIDE SEQUENCE [LARGE SCALE GENOMIC DNA]</scope>
    <source>
        <strain evidence="12 13">61421 PRCM</strain>
    </source>
</reference>
<evidence type="ECO:0000256" key="2">
    <source>
        <dbReference type="ARBA" id="ARBA00022448"/>
    </source>
</evidence>
<keyword evidence="6 8" id="KW-0472">Membrane</keyword>
<dbReference type="InterPro" id="IPR036942">
    <property type="entry name" value="Beta-barrel_TonB_sf"/>
</dbReference>
<dbReference type="NCBIfam" id="TIGR04056">
    <property type="entry name" value="OMP_RagA_SusC"/>
    <property type="match status" value="1"/>
</dbReference>
<evidence type="ECO:0000256" key="6">
    <source>
        <dbReference type="ARBA" id="ARBA00023136"/>
    </source>
</evidence>
<dbReference type="PROSITE" id="PS52016">
    <property type="entry name" value="TONB_DEPENDENT_REC_3"/>
    <property type="match status" value="1"/>
</dbReference>
<comment type="caution">
    <text evidence="12">The sequence shown here is derived from an EMBL/GenBank/DDBJ whole genome shotgun (WGS) entry which is preliminary data.</text>
</comment>
<evidence type="ECO:0000313" key="12">
    <source>
        <dbReference type="EMBL" id="OOH96313.1"/>
    </source>
</evidence>
<dbReference type="InterPro" id="IPR039426">
    <property type="entry name" value="TonB-dep_rcpt-like"/>
</dbReference>
<dbReference type="eggNOG" id="COG4206">
    <property type="taxonomic scope" value="Bacteria"/>
</dbReference>
<dbReference type="Gene3D" id="2.170.130.10">
    <property type="entry name" value="TonB-dependent receptor, plug domain"/>
    <property type="match status" value="1"/>
</dbReference>
<dbReference type="InterPro" id="IPR037066">
    <property type="entry name" value="Plug_dom_sf"/>
</dbReference>
<dbReference type="OrthoDB" id="9768177at2"/>
<feature type="domain" description="TonB-dependent receptor-like beta-barrel" evidence="10">
    <location>
        <begin position="369"/>
        <end position="874"/>
    </location>
</feature>
<dbReference type="NCBIfam" id="TIGR04057">
    <property type="entry name" value="SusC_RagA_signa"/>
    <property type="match status" value="1"/>
</dbReference>
<gene>
    <name evidence="12" type="ORF">BMF97_08170</name>
</gene>
<keyword evidence="2 8" id="KW-0813">Transport</keyword>
<keyword evidence="4 8" id="KW-0812">Transmembrane</keyword>
<sequence>MKKAHYKLFAASLFFIGADVYSQKKDSILKEKKIDEVIVVGYGKSTKTKMTDNIAKISAESIKEVPNANFQNALVGKASGVRVNQTNGKLEAGFNINVRGSASISADNGPLYVIDGIPMINNNESTNGAPVNPLVTLSATEIESIEILKDASSAAIYGSRGSNGVVLITTKTGKKGKPKLSFNAAQGFSSPTHKVRFLNAKEYVELFLEAGRNVGDEDFVIGRLNRYSNNTDWRNGALDTDWQKYIFQQGSVRDADFTVSGGDDAYNYMFTASNNDSKGIIRKNDLNRNTARLNVSAKVTNKLKLGLNLGFSRTNIERVANDNEFTNPMQALALAPISPAFVNGEPFAGTTYANFLLEDKYANYNTLIKRVTGKIFGEYKILKNLSFNSDLGYDYYNQKEKNYRGKKTPFMATDGYAFNSWVDTENLVFSNYLTYNLKLGLHNINAIAGTEFNKNRREYGSVTGIRFPSDDFQNLDSAGEIIAGKGNATEYTFFSYFARVNYDFNGKYLLKGSIRKDGSSRFGSANRFGIFPAFSAGWLISKENFLSDSNTISLLKLRASWGKTGNAEIGNFASRDLWNATTYKMLPAIEPTQPANKDLTWEKSTQTDIGLDFGFFNNRISGEIDYYNKKTNGLLFYQNIPFTSGYASIYRNIGNMNNKGIEVVLNTQNFKSDHFTWDTNFNIANNSNKITALPDNNVDQIIGNTILRVGERLNSFYLVEYAGVDPANGDALFYKNTLKPDGTLDKTTTNNYNEANRIVAGSFTPTWIAGLTNTLTYKNFDLSFTLYGEFGASIYNSAGKYMSTAGDWFDNQTADQLNRWKNPGDITNVPQARLDGQNGTQESTRYLEKGNFIRLRNLNLGYTFDKDLTSSLGVSKLRIYVAAINLLTFTKYSGYDPESKADTTRGGGGSSFYSAPSARTFTFGLNVNF</sequence>
<dbReference type="InterPro" id="IPR023996">
    <property type="entry name" value="TonB-dep_OMP_SusC/RagA"/>
</dbReference>
<dbReference type="InterPro" id="IPR023997">
    <property type="entry name" value="TonB-dep_OMP_SusC/RagA_CS"/>
</dbReference>
<keyword evidence="5 9" id="KW-0798">TonB box</keyword>
<dbReference type="STRING" id="238.BBD35_13940"/>
<dbReference type="AlphaFoldDB" id="A0A1V3U1T2"/>
<dbReference type="RefSeq" id="WP_069214855.1">
    <property type="nucleotide sequence ID" value="NZ_CP016378.1"/>
</dbReference>
<evidence type="ECO:0000259" key="10">
    <source>
        <dbReference type="Pfam" id="PF00593"/>
    </source>
</evidence>
<organism evidence="12 13">
    <name type="scientific">Elizabethkingia meningoseptica</name>
    <name type="common">Chryseobacterium meningosepticum</name>
    <dbReference type="NCBI Taxonomy" id="238"/>
    <lineage>
        <taxon>Bacteria</taxon>
        <taxon>Pseudomonadati</taxon>
        <taxon>Bacteroidota</taxon>
        <taxon>Flavobacteriia</taxon>
        <taxon>Flavobacteriales</taxon>
        <taxon>Weeksellaceae</taxon>
        <taxon>Elizabethkingia</taxon>
    </lineage>
</organism>
<comment type="subcellular location">
    <subcellularLocation>
        <location evidence="1 8">Cell outer membrane</location>
        <topology evidence="1 8">Multi-pass membrane protein</topology>
    </subcellularLocation>
</comment>
<dbReference type="Pfam" id="PF00593">
    <property type="entry name" value="TonB_dep_Rec_b-barrel"/>
    <property type="match status" value="1"/>
</dbReference>
<evidence type="ECO:0000256" key="7">
    <source>
        <dbReference type="ARBA" id="ARBA00023237"/>
    </source>
</evidence>
<accession>A0A1V3U1T2</accession>
<evidence type="ECO:0000256" key="5">
    <source>
        <dbReference type="ARBA" id="ARBA00023077"/>
    </source>
</evidence>